<gene>
    <name evidence="4" type="ORF">GCM10018772_21410</name>
</gene>
<protein>
    <submittedName>
        <fullName evidence="4">Uncharacterized protein</fullName>
    </submittedName>
</protein>
<dbReference type="SUPFAM" id="SSF55781">
    <property type="entry name" value="GAF domain-like"/>
    <property type="match status" value="1"/>
</dbReference>
<comment type="caution">
    <text evidence="4">The sequence shown here is derived from an EMBL/GenBank/DDBJ whole genome shotgun (WGS) entry which is preliminary data.</text>
</comment>
<keyword evidence="1" id="KW-0378">Hydrolase</keyword>
<name>A0A919AB14_9ACTN</name>
<accession>A0A919AB14</accession>
<dbReference type="InterPro" id="IPR013656">
    <property type="entry name" value="PAS_4"/>
</dbReference>
<dbReference type="AlphaFoldDB" id="A0A919AB14"/>
<dbReference type="Pfam" id="PF08448">
    <property type="entry name" value="PAS_4"/>
    <property type="match status" value="1"/>
</dbReference>
<evidence type="ECO:0000259" key="2">
    <source>
        <dbReference type="SMART" id="SM00065"/>
    </source>
</evidence>
<feature type="domain" description="GAF" evidence="2">
    <location>
        <begin position="289"/>
        <end position="435"/>
    </location>
</feature>
<dbReference type="Gene3D" id="3.30.450.20">
    <property type="entry name" value="PAS domain"/>
    <property type="match status" value="1"/>
</dbReference>
<dbReference type="InterPro" id="IPR029016">
    <property type="entry name" value="GAF-like_dom_sf"/>
</dbReference>
<reference evidence="4" key="2">
    <citation type="submission" date="2020-09" db="EMBL/GenBank/DDBJ databases">
        <authorList>
            <person name="Sun Q."/>
            <person name="Ohkuma M."/>
        </authorList>
    </citation>
    <scope>NUCLEOTIDE SEQUENCE</scope>
    <source>
        <strain evidence="4">JCM 4477</strain>
    </source>
</reference>
<feature type="domain" description="PPM-type phosphatase" evidence="3">
    <location>
        <begin position="456"/>
        <end position="675"/>
    </location>
</feature>
<evidence type="ECO:0000313" key="5">
    <source>
        <dbReference type="Proteomes" id="UP000630718"/>
    </source>
</evidence>
<organism evidence="4 5">
    <name type="scientific">Streptomyces fumanus</name>
    <dbReference type="NCBI Taxonomy" id="67302"/>
    <lineage>
        <taxon>Bacteria</taxon>
        <taxon>Bacillati</taxon>
        <taxon>Actinomycetota</taxon>
        <taxon>Actinomycetes</taxon>
        <taxon>Kitasatosporales</taxon>
        <taxon>Streptomycetaceae</taxon>
        <taxon>Streptomyces</taxon>
    </lineage>
</organism>
<dbReference type="Gene3D" id="3.60.40.10">
    <property type="entry name" value="PPM-type phosphatase domain"/>
    <property type="match status" value="1"/>
</dbReference>
<evidence type="ECO:0000256" key="1">
    <source>
        <dbReference type="ARBA" id="ARBA00022801"/>
    </source>
</evidence>
<dbReference type="GO" id="GO:0016791">
    <property type="term" value="F:phosphatase activity"/>
    <property type="evidence" value="ECO:0007669"/>
    <property type="project" value="TreeGrafter"/>
</dbReference>
<dbReference type="PANTHER" id="PTHR43156:SF2">
    <property type="entry name" value="STAGE II SPORULATION PROTEIN E"/>
    <property type="match status" value="1"/>
</dbReference>
<evidence type="ECO:0000259" key="3">
    <source>
        <dbReference type="SMART" id="SM00331"/>
    </source>
</evidence>
<dbReference type="SUPFAM" id="SSF55785">
    <property type="entry name" value="PYP-like sensor domain (PAS domain)"/>
    <property type="match status" value="1"/>
</dbReference>
<dbReference type="InterPro" id="IPR035965">
    <property type="entry name" value="PAS-like_dom_sf"/>
</dbReference>
<dbReference type="Pfam" id="PF07228">
    <property type="entry name" value="SpoIIE"/>
    <property type="match status" value="1"/>
</dbReference>
<dbReference type="SMART" id="SM00331">
    <property type="entry name" value="PP2C_SIG"/>
    <property type="match status" value="1"/>
</dbReference>
<keyword evidence="5" id="KW-1185">Reference proteome</keyword>
<dbReference type="Proteomes" id="UP000630718">
    <property type="component" value="Unassembled WGS sequence"/>
</dbReference>
<dbReference type="SMART" id="SM00065">
    <property type="entry name" value="GAF"/>
    <property type="match status" value="1"/>
</dbReference>
<dbReference type="InterPro" id="IPR003018">
    <property type="entry name" value="GAF"/>
</dbReference>
<dbReference type="RefSeq" id="WP_190203936.1">
    <property type="nucleotide sequence ID" value="NZ_BNBI01000004.1"/>
</dbReference>
<dbReference type="Pfam" id="PF01590">
    <property type="entry name" value="GAF"/>
    <property type="match status" value="1"/>
</dbReference>
<dbReference type="Gene3D" id="3.30.450.40">
    <property type="match status" value="1"/>
</dbReference>
<dbReference type="CDD" id="cd00130">
    <property type="entry name" value="PAS"/>
    <property type="match status" value="1"/>
</dbReference>
<sequence>MSALRCRVLLAGLDDAAEAALRTELAADAEIVRMAHPAAPGPDGAGRPTLLVVGPAVTAPNGLVATLKSRIPQLGIVMLVDDTDRQQTQMLSLLATEDRRVGVEDLHLLPGTVRAALEQLVRAHSYRATQAALQRTLEATSAPVRQPGEQLFGPLFHQSLIGALAVDDEGRITAWNRKAARTLALSSASIGCPLPDLFPGHVRPQLAGHLAAADESSQQSSLFSRIVDGRPQLLRIGTQRTTAADGTLYTLVVLEDITAATDMRRELAERTSHALLAGDVADAMTSNAPLPERLQRCAQAVVDRLHAAFARVWVLKPDEDVLHLMASAGLYTHLDGGHSRIKVGQLKIGLIAAERRPHLTNSVIGDPRVNDQEWAEREGMTAFAGYPLITNGELIGVMALFSREPLPSTALDALAGIADRIAVGVRQDQLLNRLRTTTEALQAPLLPPALPAMPGLDVAVRYRAQGDSLQIGGDFYDVFPLDDGRWALALGDICGKGPVAAAATGLVRHTLWTATQQDPAPGYVLPLVHRALRRDNSPFCTLVYVLIDPRADPGPRVQVTSAGHPYPILRRADGATTLLQEHGPMLGVFDHLHHPVRSLDLRPGDTLVLYTDGFTEGAGNYRSREPEDLAEEVQALSVSPDGSPAEEIAGALFASALERWGDKRRDDLALLAVTASP</sequence>
<dbReference type="SUPFAM" id="SSF81606">
    <property type="entry name" value="PP2C-like"/>
    <property type="match status" value="1"/>
</dbReference>
<dbReference type="InterPro" id="IPR036457">
    <property type="entry name" value="PPM-type-like_dom_sf"/>
</dbReference>
<dbReference type="InterPro" id="IPR000014">
    <property type="entry name" value="PAS"/>
</dbReference>
<dbReference type="EMBL" id="BNBI01000004">
    <property type="protein sequence ID" value="GHE96964.1"/>
    <property type="molecule type" value="Genomic_DNA"/>
</dbReference>
<dbReference type="InterPro" id="IPR052016">
    <property type="entry name" value="Bact_Sigma-Reg"/>
</dbReference>
<reference evidence="4" key="1">
    <citation type="journal article" date="2014" name="Int. J. Syst. Evol. Microbiol.">
        <title>Complete genome sequence of Corynebacterium casei LMG S-19264T (=DSM 44701T), isolated from a smear-ripened cheese.</title>
        <authorList>
            <consortium name="US DOE Joint Genome Institute (JGI-PGF)"/>
            <person name="Walter F."/>
            <person name="Albersmeier A."/>
            <person name="Kalinowski J."/>
            <person name="Ruckert C."/>
        </authorList>
    </citation>
    <scope>NUCLEOTIDE SEQUENCE</scope>
    <source>
        <strain evidence="4">JCM 4477</strain>
    </source>
</reference>
<proteinExistence type="predicted"/>
<dbReference type="InterPro" id="IPR001932">
    <property type="entry name" value="PPM-type_phosphatase-like_dom"/>
</dbReference>
<dbReference type="PANTHER" id="PTHR43156">
    <property type="entry name" value="STAGE II SPORULATION PROTEIN E-RELATED"/>
    <property type="match status" value="1"/>
</dbReference>
<evidence type="ECO:0000313" key="4">
    <source>
        <dbReference type="EMBL" id="GHE96964.1"/>
    </source>
</evidence>